<dbReference type="InterPro" id="IPR036013">
    <property type="entry name" value="Band_7/SPFH_dom_sf"/>
</dbReference>
<comment type="subcellular location">
    <subcellularLocation>
        <location evidence="1">Membrane</location>
        <topology evidence="1">Single-pass membrane protein</topology>
    </subcellularLocation>
</comment>
<protein>
    <submittedName>
        <fullName evidence="4">SPFH domain-containing protein</fullName>
    </submittedName>
</protein>
<keyword evidence="2" id="KW-0472">Membrane</keyword>
<dbReference type="SMART" id="SM00244">
    <property type="entry name" value="PHB"/>
    <property type="match status" value="1"/>
</dbReference>
<keyword evidence="5" id="KW-1185">Reference proteome</keyword>
<dbReference type="PANTHER" id="PTHR43446:SF1">
    <property type="entry name" value="BAND 7 DOMAIN-CONTAINING PROTEIN"/>
    <property type="match status" value="1"/>
</dbReference>
<sequence length="289" mass="31269">MNTQPINSTRERPGAGSSGGLWLLIVLVLLAGIGVAVALRLIPPAVVLGVLSLLALSGFYTVQPNQAVAITVFGTYKGSDRTTGLRWVPFWYTRKNVSLRVRNVTSEALKVNDQRGNPIEIAANIVWHVSDSAQALFDVDDYNVFVNIQIETALRETARQYAYDHAEDGEPTLRDDADVVGARLKADLQLRVEVAGVTVDEAHLMHLAYAPEIAGAMLKRQQAEAVIAARQKIVAGAVGMVEQALEQLSERGVVSLDEERKAAMVSNLLVVLCADREAQPVVNTGTLYG</sequence>
<dbReference type="EMBL" id="JAQQKX010000015">
    <property type="protein sequence ID" value="MDC7684805.1"/>
    <property type="molecule type" value="Genomic_DNA"/>
</dbReference>
<evidence type="ECO:0000256" key="2">
    <source>
        <dbReference type="SAM" id="Phobius"/>
    </source>
</evidence>
<accession>A0ABT5HXK9</accession>
<keyword evidence="2" id="KW-0812">Transmembrane</keyword>
<dbReference type="Pfam" id="PF01145">
    <property type="entry name" value="Band_7"/>
    <property type="match status" value="1"/>
</dbReference>
<keyword evidence="2" id="KW-1133">Transmembrane helix</keyword>
<feature type="transmembrane region" description="Helical" evidence="2">
    <location>
        <begin position="20"/>
        <end position="39"/>
    </location>
</feature>
<organism evidence="4 5">
    <name type="scientific">Asticcacaulis aquaticus</name>
    <dbReference type="NCBI Taxonomy" id="2984212"/>
    <lineage>
        <taxon>Bacteria</taxon>
        <taxon>Pseudomonadati</taxon>
        <taxon>Pseudomonadota</taxon>
        <taxon>Alphaproteobacteria</taxon>
        <taxon>Caulobacterales</taxon>
        <taxon>Caulobacteraceae</taxon>
        <taxon>Asticcacaulis</taxon>
    </lineage>
</organism>
<name>A0ABT5HXK9_9CAUL</name>
<comment type="caution">
    <text evidence="4">The sequence shown here is derived from an EMBL/GenBank/DDBJ whole genome shotgun (WGS) entry which is preliminary data.</text>
</comment>
<dbReference type="InterPro" id="IPR001107">
    <property type="entry name" value="Band_7"/>
</dbReference>
<feature type="domain" description="Band 7" evidence="3">
    <location>
        <begin position="57"/>
        <end position="225"/>
    </location>
</feature>
<evidence type="ECO:0000313" key="5">
    <source>
        <dbReference type="Proteomes" id="UP001214854"/>
    </source>
</evidence>
<gene>
    <name evidence="4" type="ORF">PQU92_16090</name>
</gene>
<dbReference type="PANTHER" id="PTHR43446">
    <property type="entry name" value="MEMBRANE PROTEIN-RELATED"/>
    <property type="match status" value="1"/>
</dbReference>
<reference evidence="4 5" key="1">
    <citation type="submission" date="2023-01" db="EMBL/GenBank/DDBJ databases">
        <title>Novel species of the genus Asticcacaulis isolated from rivers.</title>
        <authorList>
            <person name="Lu H."/>
        </authorList>
    </citation>
    <scope>NUCLEOTIDE SEQUENCE [LARGE SCALE GENOMIC DNA]</scope>
    <source>
        <strain evidence="4 5">BYS171W</strain>
    </source>
</reference>
<proteinExistence type="predicted"/>
<evidence type="ECO:0000259" key="3">
    <source>
        <dbReference type="SMART" id="SM00244"/>
    </source>
</evidence>
<dbReference type="RefSeq" id="WP_272749274.1">
    <property type="nucleotide sequence ID" value="NZ_JAQQKX010000015.1"/>
</dbReference>
<dbReference type="Proteomes" id="UP001214854">
    <property type="component" value="Unassembled WGS sequence"/>
</dbReference>
<evidence type="ECO:0000256" key="1">
    <source>
        <dbReference type="ARBA" id="ARBA00004167"/>
    </source>
</evidence>
<dbReference type="SUPFAM" id="SSF117892">
    <property type="entry name" value="Band 7/SPFH domain"/>
    <property type="match status" value="1"/>
</dbReference>
<dbReference type="Gene3D" id="3.30.479.30">
    <property type="entry name" value="Band 7 domain"/>
    <property type="match status" value="1"/>
</dbReference>
<evidence type="ECO:0000313" key="4">
    <source>
        <dbReference type="EMBL" id="MDC7684805.1"/>
    </source>
</evidence>
<dbReference type="CDD" id="cd03402">
    <property type="entry name" value="SPFH_like_u2"/>
    <property type="match status" value="1"/>
</dbReference>